<proteinExistence type="predicted"/>
<dbReference type="AlphaFoldDB" id="A0A1H7ZC99"/>
<sequence length="586" mass="62804">ARMVQVFDNLGKVTEITGVAMNSAGSAAKEVAARMASSEVQLDRFKVGFENLGITIGDKFRESATKAIAGGNEIMSAFSGLVSSGTFDPVFDALSGFSTKLYDYLKIIAKNLPAAFEKVDFDGLLDALGDLGDAFGSWFDGIDLTTVDGLAEGLQTLVDIIAGLVELTAGMVEGFKPFVSAVSEFLVSLGKGDEESPKTLGTILALAKMVELAGLGFVAAVTAVDQYKLSIAGLFNVVGGGAQVLWNGMQLIADAIQGVFVLAEGAILSFINKITLGLASLFPAFKDAQAIVESSGKKISTNIDTDAADARRGLDRMIEGFNQLASESGKSSATVTSSLKTIPDKKTWDLDISSLTANANKATTELFKIPDKKETTVTAKADTIQMELVKKLVIETLPDGTVSIHEVFVNEPKLEAAKKTLDEALPKEKKIDASIETARIKAQADIISQAIEWKAKVDISQAEQATKQLESMLKSIDTGIDSTGDTLASLFKTMENSGSNWQLYDAIEKEKEYREQEFELQKKLVEQQLKLQEAKTKALESGSQVIQVEAAGLQPHLEMILWEILSAIQLRANEEAAEFLLGVKTA</sequence>
<dbReference type="EMBL" id="FOBS01000022">
    <property type="protein sequence ID" value="SEM55624.1"/>
    <property type="molecule type" value="Genomic_DNA"/>
</dbReference>
<dbReference type="Proteomes" id="UP000198744">
    <property type="component" value="Unassembled WGS sequence"/>
</dbReference>
<evidence type="ECO:0000313" key="1">
    <source>
        <dbReference type="EMBL" id="SEM55624.1"/>
    </source>
</evidence>
<organism evidence="1 2">
    <name type="scientific">Syntrophus gentianae</name>
    <dbReference type="NCBI Taxonomy" id="43775"/>
    <lineage>
        <taxon>Bacteria</taxon>
        <taxon>Pseudomonadati</taxon>
        <taxon>Thermodesulfobacteriota</taxon>
        <taxon>Syntrophia</taxon>
        <taxon>Syntrophales</taxon>
        <taxon>Syntrophaceae</taxon>
        <taxon>Syntrophus</taxon>
    </lineage>
</organism>
<accession>A0A1H7ZC99</accession>
<dbReference type="RefSeq" id="WP_175476538.1">
    <property type="nucleotide sequence ID" value="NZ_FOBS01000022.1"/>
</dbReference>
<keyword evidence="2" id="KW-1185">Reference proteome</keyword>
<evidence type="ECO:0000313" key="2">
    <source>
        <dbReference type="Proteomes" id="UP000198744"/>
    </source>
</evidence>
<protein>
    <submittedName>
        <fullName evidence="1">Uncharacterized protein</fullName>
    </submittedName>
</protein>
<reference evidence="1 2" key="1">
    <citation type="submission" date="2016-10" db="EMBL/GenBank/DDBJ databases">
        <authorList>
            <person name="de Groot N.N."/>
        </authorList>
    </citation>
    <scope>NUCLEOTIDE SEQUENCE [LARGE SCALE GENOMIC DNA]</scope>
    <source>
        <strain evidence="1 2">DSM 8423</strain>
    </source>
</reference>
<feature type="non-terminal residue" evidence="1">
    <location>
        <position position="1"/>
    </location>
</feature>
<dbReference type="STRING" id="43775.SAMN04489760_1221"/>
<gene>
    <name evidence="1" type="ORF">SAMN04489760_1221</name>
</gene>
<name>A0A1H7ZC99_9BACT</name>